<evidence type="ECO:0000313" key="2">
    <source>
        <dbReference type="Proteomes" id="UP000298017"/>
    </source>
</evidence>
<protein>
    <submittedName>
        <fullName evidence="1">Uncharacterized protein</fullName>
    </submittedName>
</protein>
<evidence type="ECO:0000313" key="1">
    <source>
        <dbReference type="EMBL" id="TFI01757.1"/>
    </source>
</evidence>
<gene>
    <name evidence="1" type="ORF">E4P33_06455</name>
</gene>
<dbReference type="AlphaFoldDB" id="A0AAX2SG50"/>
<comment type="caution">
    <text evidence="1">The sequence shown here is derived from an EMBL/GenBank/DDBJ whole genome shotgun (WGS) entry which is preliminary data.</text>
</comment>
<keyword evidence="2" id="KW-1185">Reference proteome</keyword>
<dbReference type="RefSeq" id="WP_135010553.1">
    <property type="nucleotide sequence ID" value="NZ_SPNK01000005.1"/>
</dbReference>
<name>A0AAX2SG50_KOCRH</name>
<accession>A0AAX2SG50</accession>
<organism evidence="1 2">
    <name type="scientific">Kocuria rhizophila</name>
    <dbReference type="NCBI Taxonomy" id="72000"/>
    <lineage>
        <taxon>Bacteria</taxon>
        <taxon>Bacillati</taxon>
        <taxon>Actinomycetota</taxon>
        <taxon>Actinomycetes</taxon>
        <taxon>Micrococcales</taxon>
        <taxon>Micrococcaceae</taxon>
        <taxon>Kocuria</taxon>
    </lineage>
</organism>
<sequence length="176" mass="19202">MAVVTAAPAMAASPTPQLDPWGRATWNRTWYTERVDNYQSFKLFSTTPKSNVPGRGFCVLNTNSSTQISNAAVTYYLPYYSSLAFSAQNGPGFNGWSRLSRDSSKSNKYFNGVTYYAYTTVYTGGVTAQDGTTCLPSFGFESNDNLSSTGYFFVDHSVLVNGNTLRANFGPVTMVG</sequence>
<dbReference type="Proteomes" id="UP000298017">
    <property type="component" value="Unassembled WGS sequence"/>
</dbReference>
<dbReference type="EMBL" id="SPNK01000005">
    <property type="protein sequence ID" value="TFI01757.1"/>
    <property type="molecule type" value="Genomic_DNA"/>
</dbReference>
<proteinExistence type="predicted"/>
<reference evidence="1 2" key="1">
    <citation type="submission" date="2019-03" db="EMBL/GenBank/DDBJ databases">
        <title>Genome Sequencing and Assembly of Various Microbes Isolated from Alder Root Nodule.</title>
        <authorList>
            <person name="Swanson E."/>
            <person name="Sevigny J.L."/>
            <person name="Pesce C."/>
            <person name="Davis I."/>
            <person name="Kleiner V."/>
            <person name="Tisa L."/>
        </authorList>
    </citation>
    <scope>NUCLEOTIDE SEQUENCE [LARGE SCALE GENOMIC DNA]</scope>
    <source>
        <strain evidence="1 2">4R-31</strain>
    </source>
</reference>